<sequence length="270" mass="30596">MVKSLANLWQWVSDQLHDILGLSDRYVAQYMIGLVQSSGPQDFVMHLTHKYQLFLLSPFLFYCCCELLQERCRRLGSKISELLVLPIYASLPSDMQDKIFNPLRLEHSKFVVATNIAETSLTIDSIIYVIDPGFWKLKSYNARTMESLIVNPCSRVTGASRAGRAGRVAAGKCFRLYTAWAFKHEMEDTTVPEIQRTNLGNVVLLLKSLGINNLVHFDFMDPPTHETLVSSLEQLYALGALNHLINSLNQRMAELPVDPMLSKMILVSEQ</sequence>
<feature type="domain" description="Helicase C-terminal" evidence="7">
    <location>
        <begin position="39"/>
        <end position="210"/>
    </location>
</feature>
<dbReference type="InterPro" id="IPR042035">
    <property type="entry name" value="DEAH_win-hel_dom"/>
</dbReference>
<proteinExistence type="predicted"/>
<dbReference type="OrthoDB" id="9393105at2759"/>
<dbReference type="GO" id="GO:0003723">
    <property type="term" value="F:RNA binding"/>
    <property type="evidence" value="ECO:0007669"/>
    <property type="project" value="TreeGrafter"/>
</dbReference>
<dbReference type="CDD" id="cd18791">
    <property type="entry name" value="SF2_C_RHA"/>
    <property type="match status" value="1"/>
</dbReference>
<dbReference type="FunFam" id="1.10.10.2130:FF:000001">
    <property type="entry name" value="Pre-mRNA-splicing factor ATP-dependent RNA helicase"/>
    <property type="match status" value="1"/>
</dbReference>
<accession>A0A6P6NQN1</accession>
<evidence type="ECO:0000259" key="7">
    <source>
        <dbReference type="PROSITE" id="PS51194"/>
    </source>
</evidence>
<evidence type="ECO:0000256" key="6">
    <source>
        <dbReference type="ARBA" id="ARBA00047984"/>
    </source>
</evidence>
<evidence type="ECO:0000256" key="4">
    <source>
        <dbReference type="ARBA" id="ARBA00022806"/>
    </source>
</evidence>
<protein>
    <recommendedName>
        <fullName evidence="1">RNA helicase</fullName>
        <ecNumber evidence="1">3.6.4.13</ecNumber>
    </recommendedName>
</protein>
<dbReference type="Pfam" id="PF00271">
    <property type="entry name" value="Helicase_C"/>
    <property type="match status" value="1"/>
</dbReference>
<keyword evidence="3" id="KW-0378">Hydrolase</keyword>
<dbReference type="Gene3D" id="3.40.50.300">
    <property type="entry name" value="P-loop containing nucleotide triphosphate hydrolases"/>
    <property type="match status" value="1"/>
</dbReference>
<evidence type="ECO:0000313" key="8">
    <source>
        <dbReference type="Proteomes" id="UP000515129"/>
    </source>
</evidence>
<dbReference type="GO" id="GO:0016787">
    <property type="term" value="F:hydrolase activity"/>
    <property type="evidence" value="ECO:0007669"/>
    <property type="project" value="UniProtKB-KW"/>
</dbReference>
<evidence type="ECO:0000313" key="9">
    <source>
        <dbReference type="RefSeq" id="XP_026111212.1"/>
    </source>
</evidence>
<dbReference type="InterPro" id="IPR027417">
    <property type="entry name" value="P-loop_NTPase"/>
</dbReference>
<gene>
    <name evidence="9" type="primary">LOC113086532</name>
</gene>
<reference evidence="9" key="1">
    <citation type="submission" date="2025-08" db="UniProtKB">
        <authorList>
            <consortium name="RefSeq"/>
        </authorList>
    </citation>
    <scope>IDENTIFICATION</scope>
    <source>
        <strain evidence="9">Wakin</strain>
        <tissue evidence="9">Muscle</tissue>
    </source>
</reference>
<keyword evidence="2" id="KW-0547">Nucleotide-binding</keyword>
<dbReference type="AlphaFoldDB" id="A0A6P6NQN1"/>
<dbReference type="KEGG" id="caua:113086532"/>
<comment type="catalytic activity">
    <reaction evidence="6">
        <text>ATP + H2O = ADP + phosphate + H(+)</text>
        <dbReference type="Rhea" id="RHEA:13065"/>
        <dbReference type="ChEBI" id="CHEBI:15377"/>
        <dbReference type="ChEBI" id="CHEBI:15378"/>
        <dbReference type="ChEBI" id="CHEBI:30616"/>
        <dbReference type="ChEBI" id="CHEBI:43474"/>
        <dbReference type="ChEBI" id="CHEBI:456216"/>
        <dbReference type="EC" id="3.6.4.13"/>
    </reaction>
</comment>
<dbReference type="SUPFAM" id="SSF52540">
    <property type="entry name" value="P-loop containing nucleoside triphosphate hydrolases"/>
    <property type="match status" value="1"/>
</dbReference>
<dbReference type="PANTHER" id="PTHR18934">
    <property type="entry name" value="ATP-DEPENDENT RNA HELICASE"/>
    <property type="match status" value="1"/>
</dbReference>
<name>A0A6P6NQN1_CARAU</name>
<dbReference type="GeneID" id="113086532"/>
<dbReference type="GO" id="GO:0003724">
    <property type="term" value="F:RNA helicase activity"/>
    <property type="evidence" value="ECO:0007669"/>
    <property type="project" value="UniProtKB-EC"/>
</dbReference>
<evidence type="ECO:0000256" key="5">
    <source>
        <dbReference type="ARBA" id="ARBA00022840"/>
    </source>
</evidence>
<dbReference type="PROSITE" id="PS51194">
    <property type="entry name" value="HELICASE_CTER"/>
    <property type="match status" value="1"/>
</dbReference>
<dbReference type="GO" id="GO:0005524">
    <property type="term" value="F:ATP binding"/>
    <property type="evidence" value="ECO:0007669"/>
    <property type="project" value="UniProtKB-KW"/>
</dbReference>
<evidence type="ECO:0000256" key="1">
    <source>
        <dbReference type="ARBA" id="ARBA00012552"/>
    </source>
</evidence>
<keyword evidence="5" id="KW-0067">ATP-binding</keyword>
<keyword evidence="8" id="KW-1185">Reference proteome</keyword>
<dbReference type="PANTHER" id="PTHR18934:SF83">
    <property type="entry name" value="PRE-MRNA-SPLICING FACTOR ATP-DEPENDENT RNA HELICASE DHX16"/>
    <property type="match status" value="1"/>
</dbReference>
<evidence type="ECO:0000256" key="3">
    <source>
        <dbReference type="ARBA" id="ARBA00022801"/>
    </source>
</evidence>
<dbReference type="Proteomes" id="UP000515129">
    <property type="component" value="Unplaced"/>
</dbReference>
<dbReference type="SMART" id="SM00490">
    <property type="entry name" value="HELICc"/>
    <property type="match status" value="1"/>
</dbReference>
<dbReference type="RefSeq" id="XP_026111212.1">
    <property type="nucleotide sequence ID" value="XM_026255427.1"/>
</dbReference>
<evidence type="ECO:0000256" key="2">
    <source>
        <dbReference type="ARBA" id="ARBA00022741"/>
    </source>
</evidence>
<dbReference type="Gene3D" id="1.10.10.2130">
    <property type="entry name" value="DEAH helicase family, winged-helix domain"/>
    <property type="match status" value="1"/>
</dbReference>
<dbReference type="EC" id="3.6.4.13" evidence="1"/>
<organism evidence="8 9">
    <name type="scientific">Carassius auratus</name>
    <name type="common">Goldfish</name>
    <dbReference type="NCBI Taxonomy" id="7957"/>
    <lineage>
        <taxon>Eukaryota</taxon>
        <taxon>Metazoa</taxon>
        <taxon>Chordata</taxon>
        <taxon>Craniata</taxon>
        <taxon>Vertebrata</taxon>
        <taxon>Euteleostomi</taxon>
        <taxon>Actinopterygii</taxon>
        <taxon>Neopterygii</taxon>
        <taxon>Teleostei</taxon>
        <taxon>Ostariophysi</taxon>
        <taxon>Cypriniformes</taxon>
        <taxon>Cyprinidae</taxon>
        <taxon>Cyprininae</taxon>
        <taxon>Carassius</taxon>
    </lineage>
</organism>
<keyword evidence="4" id="KW-0347">Helicase</keyword>
<dbReference type="GO" id="GO:0071013">
    <property type="term" value="C:catalytic step 2 spliceosome"/>
    <property type="evidence" value="ECO:0007669"/>
    <property type="project" value="TreeGrafter"/>
</dbReference>
<dbReference type="InterPro" id="IPR001650">
    <property type="entry name" value="Helicase_C-like"/>
</dbReference>